<dbReference type="AlphaFoldDB" id="A0AAE0GPL7"/>
<organism evidence="2 3">
    <name type="scientific">Cymbomonas tetramitiformis</name>
    <dbReference type="NCBI Taxonomy" id="36881"/>
    <lineage>
        <taxon>Eukaryota</taxon>
        <taxon>Viridiplantae</taxon>
        <taxon>Chlorophyta</taxon>
        <taxon>Pyramimonadophyceae</taxon>
        <taxon>Pyramimonadales</taxon>
        <taxon>Pyramimonadaceae</taxon>
        <taxon>Cymbomonas</taxon>
    </lineage>
</organism>
<proteinExistence type="predicted"/>
<comment type="caution">
    <text evidence="2">The sequence shown here is derived from an EMBL/GenBank/DDBJ whole genome shotgun (WGS) entry which is preliminary data.</text>
</comment>
<evidence type="ECO:0000313" key="3">
    <source>
        <dbReference type="Proteomes" id="UP001190700"/>
    </source>
</evidence>
<dbReference type="EMBL" id="LGRX02003570">
    <property type="protein sequence ID" value="KAK3282044.1"/>
    <property type="molecule type" value="Genomic_DNA"/>
</dbReference>
<dbReference type="PANTHER" id="PTHR21530">
    <property type="entry name" value="PHEROMONE SHUTDOWN PROTEIN"/>
    <property type="match status" value="1"/>
</dbReference>
<keyword evidence="3" id="KW-1185">Reference proteome</keyword>
<evidence type="ECO:0000256" key="1">
    <source>
        <dbReference type="SAM" id="MobiDB-lite"/>
    </source>
</evidence>
<accession>A0AAE0GPL7</accession>
<name>A0AAE0GPL7_9CHLO</name>
<feature type="compositionally biased region" description="Polar residues" evidence="1">
    <location>
        <begin position="344"/>
        <end position="366"/>
    </location>
</feature>
<dbReference type="Proteomes" id="UP001190700">
    <property type="component" value="Unassembled WGS sequence"/>
</dbReference>
<dbReference type="InterPro" id="IPR046345">
    <property type="entry name" value="TraB_PrgY-like"/>
</dbReference>
<reference evidence="2 3" key="1">
    <citation type="journal article" date="2015" name="Genome Biol. Evol.">
        <title>Comparative Genomics of a Bacterivorous Green Alga Reveals Evolutionary Causalities and Consequences of Phago-Mixotrophic Mode of Nutrition.</title>
        <authorList>
            <person name="Burns J.A."/>
            <person name="Paasch A."/>
            <person name="Narechania A."/>
            <person name="Kim E."/>
        </authorList>
    </citation>
    <scope>NUCLEOTIDE SEQUENCE [LARGE SCALE GENOMIC DNA]</scope>
    <source>
        <strain evidence="2 3">PLY_AMNH</strain>
    </source>
</reference>
<feature type="region of interest" description="Disordered" evidence="1">
    <location>
        <begin position="344"/>
        <end position="383"/>
    </location>
</feature>
<sequence>MFIKLTTSARCPSRSEVAKNRRSQPSAAAGKLRDFVAVLDVGSKATGGLTRVFLLGTAHLSKESCEHVEQLMEAVKPKAVLLELCDERVGVLLDDEAQPGPDTKWYTPEVSFVGEGSSSGIPIPEEELLSQLRTRPLRPVTRADMQEDIATLMRTGLFQKVTIVNEPPIAGQQPLFYEGPTEGVASLLGEANPMGPLKYAYTLSPRMLSPRERAAFTASMVKKEKNPGKKGLGFPGLPSAPGGWKNALSSTFGRTAAQLQKSAATKLKTRPGLEFRVAMEQAVLLGAQQVVMVDREMSISRERVAAYTLSSAGERLGKLDLAGAAQSLAAPLAGHLEVAGMSSEELSQGMTDALEQANSSRQNITESGADGSGVSSQSDETTAYDEVMGTERDAYLCAAIRAFVDGRPFTSGYLQIASTGEEINQVYSYGGPGMLQRKLDLETPDVVVAVVGASHVLGICELWPESDTIDVAKLR</sequence>
<protein>
    <submittedName>
        <fullName evidence="2">Uncharacterized protein</fullName>
    </submittedName>
</protein>
<gene>
    <name evidence="2" type="ORF">CYMTET_10200</name>
</gene>
<evidence type="ECO:0000313" key="2">
    <source>
        <dbReference type="EMBL" id="KAK3282044.1"/>
    </source>
</evidence>
<dbReference type="Gene3D" id="3.10.20.310">
    <property type="entry name" value="membrane protein fhac"/>
    <property type="match status" value="1"/>
</dbReference>
<dbReference type="PANTHER" id="PTHR21530:SF7">
    <property type="entry name" value="TRAB DOMAIN-CONTAINING PROTEIN"/>
    <property type="match status" value="1"/>
</dbReference>